<dbReference type="InterPro" id="IPR006597">
    <property type="entry name" value="Sel1-like"/>
</dbReference>
<evidence type="ECO:0000313" key="1">
    <source>
        <dbReference type="EMBL" id="RWR53670.1"/>
    </source>
</evidence>
<dbReference type="Gene3D" id="1.25.40.10">
    <property type="entry name" value="Tetratricopeptide repeat domain"/>
    <property type="match status" value="1"/>
</dbReference>
<evidence type="ECO:0000313" key="2">
    <source>
        <dbReference type="Proteomes" id="UP000288071"/>
    </source>
</evidence>
<reference evidence="1" key="2">
    <citation type="submission" date="2019-01" db="EMBL/GenBank/DDBJ databases">
        <authorList>
            <person name="Li Y."/>
        </authorList>
    </citation>
    <scope>NUCLEOTIDE SEQUENCE [LARGE SCALE GENOMIC DNA]</scope>
    <source>
        <strain evidence="1">CGMCC 1.12963</strain>
    </source>
</reference>
<dbReference type="PANTHER" id="PTHR11102:SF160">
    <property type="entry name" value="ERAD-ASSOCIATED E3 UBIQUITIN-PROTEIN LIGASE COMPONENT HRD3"/>
    <property type="match status" value="1"/>
</dbReference>
<gene>
    <name evidence="1" type="ORF">EOW66_03315</name>
</gene>
<dbReference type="InterPro" id="IPR050767">
    <property type="entry name" value="Sel1_AlgK"/>
</dbReference>
<name>A0A3S4MJ26_9RHOB</name>
<proteinExistence type="predicted"/>
<accession>A0A3S4MJ26</accession>
<organism evidence="1 2">
    <name type="scientific">Paenirhodobacter huangdaonensis</name>
    <dbReference type="NCBI Taxonomy" id="2501515"/>
    <lineage>
        <taxon>Bacteria</taxon>
        <taxon>Pseudomonadati</taxon>
        <taxon>Pseudomonadota</taxon>
        <taxon>Alphaproteobacteria</taxon>
        <taxon>Rhodobacterales</taxon>
        <taxon>Rhodobacter group</taxon>
        <taxon>Paenirhodobacter</taxon>
    </lineage>
</organism>
<sequence length="485" mass="50050">MRVLHMPPLIATVSVAAILGISAYPAGFAVAQQQPAPPAPAQAASDSPQAMRDRGLALIYGLDGAAADVPAGAELLGQAAAKGDVKAQAEFGRMLVDGYYLKADPARGLALLEAAAKAGDARAMTALGGALLWGKAAPADPARAKALLEKAAAAGDGEARALLGEQLVGGWILPRDVAAGKALLEAGVTAGDARAQTALSGLYLYGIGLPKDAAKARDLAEAAAAQGKPKALRQVGEMLMWSQRDAAGAEALLRRAGEMGDGEAWAVLAEGAMYGYLGGGSASRAKFAGFAERARAAGNERIEVLDATRQMWGISMIASGPKTIERLQTAADAGNGTAARFLVGLLRDGNGMNVHRHLDNADTALAKYGATIGPDDSWRLGETIAAARARAPVAWAKLATQVASRPELATKDFGRDLYKANPNATIYLLQKKLAGEGLYRGALDGIAGRQTLRALYRACSRLPDDPPCNDSVMRPDVLGAVFAAR</sequence>
<dbReference type="InterPro" id="IPR011990">
    <property type="entry name" value="TPR-like_helical_dom_sf"/>
</dbReference>
<keyword evidence="2" id="KW-1185">Reference proteome</keyword>
<dbReference type="EMBL" id="SAVA01000002">
    <property type="protein sequence ID" value="RWR53670.1"/>
    <property type="molecule type" value="Genomic_DNA"/>
</dbReference>
<reference evidence="1" key="1">
    <citation type="submission" date="2019-01" db="EMBL/GenBank/DDBJ databases">
        <title>Sinorhodobacter populi sp. nov. isolated from the symptomatic bark tissue of Populus euramericana canker.</title>
        <authorList>
            <person name="Xu G."/>
        </authorList>
    </citation>
    <scope>NUCLEOTIDE SEQUENCE [LARGE SCALE GENOMIC DNA]</scope>
    <source>
        <strain evidence="1">CGMCC 1.12963</strain>
    </source>
</reference>
<dbReference type="PANTHER" id="PTHR11102">
    <property type="entry name" value="SEL-1-LIKE PROTEIN"/>
    <property type="match status" value="1"/>
</dbReference>
<dbReference type="AlphaFoldDB" id="A0A3S4MJ26"/>
<dbReference type="RefSeq" id="WP_128154852.1">
    <property type="nucleotide sequence ID" value="NZ_SAVA01000002.1"/>
</dbReference>
<comment type="caution">
    <text evidence="1">The sequence shown here is derived from an EMBL/GenBank/DDBJ whole genome shotgun (WGS) entry which is preliminary data.</text>
</comment>
<dbReference type="Proteomes" id="UP000288071">
    <property type="component" value="Unassembled WGS sequence"/>
</dbReference>
<protein>
    <submittedName>
        <fullName evidence="1">Sel1 repeat family protein</fullName>
    </submittedName>
</protein>
<dbReference type="SMART" id="SM00671">
    <property type="entry name" value="SEL1"/>
    <property type="match status" value="6"/>
</dbReference>
<dbReference type="Pfam" id="PF08238">
    <property type="entry name" value="Sel1"/>
    <property type="match status" value="5"/>
</dbReference>
<dbReference type="SUPFAM" id="SSF81901">
    <property type="entry name" value="HCP-like"/>
    <property type="match status" value="1"/>
</dbReference>